<protein>
    <submittedName>
        <fullName evidence="2">Uncharacterized protein</fullName>
    </submittedName>
</protein>
<comment type="caution">
    <text evidence="2">The sequence shown here is derived from an EMBL/GenBank/DDBJ whole genome shotgun (WGS) entry which is preliminary data.</text>
</comment>
<sequence>AANDEVPTADEEPSISSPTPPTSPPQPSHDIPSTSQRIDISDDTVMDDVSNQGWMIADMDADADVVLEEDKKVAADNAKEDQDTNVQVNAD</sequence>
<evidence type="ECO:0000313" key="2">
    <source>
        <dbReference type="EMBL" id="GFC97027.1"/>
    </source>
</evidence>
<proteinExistence type="predicted"/>
<feature type="region of interest" description="Disordered" evidence="1">
    <location>
        <begin position="1"/>
        <end position="44"/>
    </location>
</feature>
<feature type="non-terminal residue" evidence="2">
    <location>
        <position position="1"/>
    </location>
</feature>
<organism evidence="2">
    <name type="scientific">Tanacetum cinerariifolium</name>
    <name type="common">Dalmatian daisy</name>
    <name type="synonym">Chrysanthemum cinerariifolium</name>
    <dbReference type="NCBI Taxonomy" id="118510"/>
    <lineage>
        <taxon>Eukaryota</taxon>
        <taxon>Viridiplantae</taxon>
        <taxon>Streptophyta</taxon>
        <taxon>Embryophyta</taxon>
        <taxon>Tracheophyta</taxon>
        <taxon>Spermatophyta</taxon>
        <taxon>Magnoliopsida</taxon>
        <taxon>eudicotyledons</taxon>
        <taxon>Gunneridae</taxon>
        <taxon>Pentapetalae</taxon>
        <taxon>asterids</taxon>
        <taxon>campanulids</taxon>
        <taxon>Asterales</taxon>
        <taxon>Asteraceae</taxon>
        <taxon>Asteroideae</taxon>
        <taxon>Anthemideae</taxon>
        <taxon>Anthemidinae</taxon>
        <taxon>Tanacetum</taxon>
    </lineage>
</organism>
<evidence type="ECO:0000256" key="1">
    <source>
        <dbReference type="SAM" id="MobiDB-lite"/>
    </source>
</evidence>
<accession>A0A699SI94</accession>
<gene>
    <name evidence="2" type="ORF">Tci_868997</name>
</gene>
<reference evidence="2" key="1">
    <citation type="journal article" date="2019" name="Sci. Rep.">
        <title>Draft genome of Tanacetum cinerariifolium, the natural source of mosquito coil.</title>
        <authorList>
            <person name="Yamashiro T."/>
            <person name="Shiraishi A."/>
            <person name="Satake H."/>
            <person name="Nakayama K."/>
        </authorList>
    </citation>
    <scope>NUCLEOTIDE SEQUENCE</scope>
</reference>
<dbReference type="EMBL" id="BKCJ011163647">
    <property type="protein sequence ID" value="GFC97027.1"/>
    <property type="molecule type" value="Genomic_DNA"/>
</dbReference>
<name>A0A699SI94_TANCI</name>
<dbReference type="AlphaFoldDB" id="A0A699SI94"/>
<feature type="non-terminal residue" evidence="2">
    <location>
        <position position="91"/>
    </location>
</feature>
<feature type="compositionally biased region" description="Pro residues" evidence="1">
    <location>
        <begin position="18"/>
        <end position="27"/>
    </location>
</feature>